<evidence type="ECO:0000313" key="2">
    <source>
        <dbReference type="EMBL" id="KAJ0190573.1"/>
    </source>
</evidence>
<evidence type="ECO:0000313" key="3">
    <source>
        <dbReference type="Proteomes" id="UP000235145"/>
    </source>
</evidence>
<name>A0A9R1UNP3_LACSA</name>
<sequence length="231" mass="27297">MAIFLSIKVHFQGMFINKVFYYSDGVHHVFENIDFAGMSYNKFVGFLERFTQEMCEKLYYYQPYLQIPKDIAYRCGVQVPVYMDHFGTTVHVTKANENENEYNWFVKSNMSIEREEGIDLTDFMSPQTEQHGRRVSQANGNKDSTEGDPKYDEDENIPDVKGKKMFNEDISWKKRIPILGSIVNYRWIGSHFTKEALENQKFNVRMLKEEVKIKFGIEWKIMQSCGPMVRR</sequence>
<feature type="region of interest" description="Disordered" evidence="1">
    <location>
        <begin position="124"/>
        <end position="158"/>
    </location>
</feature>
<dbReference type="AlphaFoldDB" id="A0A9R1UNP3"/>
<gene>
    <name evidence="2" type="ORF">LSAT_V11C800445900</name>
</gene>
<dbReference type="Proteomes" id="UP000235145">
    <property type="component" value="Unassembled WGS sequence"/>
</dbReference>
<accession>A0A9R1UNP3</accession>
<proteinExistence type="predicted"/>
<protein>
    <submittedName>
        <fullName evidence="2">Uncharacterized protein</fullName>
    </submittedName>
</protein>
<evidence type="ECO:0000256" key="1">
    <source>
        <dbReference type="SAM" id="MobiDB-lite"/>
    </source>
</evidence>
<dbReference type="EMBL" id="NBSK02000008">
    <property type="protein sequence ID" value="KAJ0190573.1"/>
    <property type="molecule type" value="Genomic_DNA"/>
</dbReference>
<reference evidence="2 3" key="1">
    <citation type="journal article" date="2017" name="Nat. Commun.">
        <title>Genome assembly with in vitro proximity ligation data and whole-genome triplication in lettuce.</title>
        <authorList>
            <person name="Reyes-Chin-Wo S."/>
            <person name="Wang Z."/>
            <person name="Yang X."/>
            <person name="Kozik A."/>
            <person name="Arikit S."/>
            <person name="Song C."/>
            <person name="Xia L."/>
            <person name="Froenicke L."/>
            <person name="Lavelle D.O."/>
            <person name="Truco M.J."/>
            <person name="Xia R."/>
            <person name="Zhu S."/>
            <person name="Xu C."/>
            <person name="Xu H."/>
            <person name="Xu X."/>
            <person name="Cox K."/>
            <person name="Korf I."/>
            <person name="Meyers B.C."/>
            <person name="Michelmore R.W."/>
        </authorList>
    </citation>
    <scope>NUCLEOTIDE SEQUENCE [LARGE SCALE GENOMIC DNA]</scope>
    <source>
        <strain evidence="3">cv. Salinas</strain>
        <tissue evidence="2">Seedlings</tissue>
    </source>
</reference>
<comment type="caution">
    <text evidence="2">The sequence shown here is derived from an EMBL/GenBank/DDBJ whole genome shotgun (WGS) entry which is preliminary data.</text>
</comment>
<keyword evidence="3" id="KW-1185">Reference proteome</keyword>
<organism evidence="2 3">
    <name type="scientific">Lactuca sativa</name>
    <name type="common">Garden lettuce</name>
    <dbReference type="NCBI Taxonomy" id="4236"/>
    <lineage>
        <taxon>Eukaryota</taxon>
        <taxon>Viridiplantae</taxon>
        <taxon>Streptophyta</taxon>
        <taxon>Embryophyta</taxon>
        <taxon>Tracheophyta</taxon>
        <taxon>Spermatophyta</taxon>
        <taxon>Magnoliopsida</taxon>
        <taxon>eudicotyledons</taxon>
        <taxon>Gunneridae</taxon>
        <taxon>Pentapetalae</taxon>
        <taxon>asterids</taxon>
        <taxon>campanulids</taxon>
        <taxon>Asterales</taxon>
        <taxon>Asteraceae</taxon>
        <taxon>Cichorioideae</taxon>
        <taxon>Cichorieae</taxon>
        <taxon>Lactucinae</taxon>
        <taxon>Lactuca</taxon>
    </lineage>
</organism>